<evidence type="ECO:0000256" key="1">
    <source>
        <dbReference type="SAM" id="Phobius"/>
    </source>
</evidence>
<name>A0A8B6BG08_MYTGA</name>
<evidence type="ECO:0000313" key="3">
    <source>
        <dbReference type="Proteomes" id="UP000596742"/>
    </source>
</evidence>
<organism evidence="2 3">
    <name type="scientific">Mytilus galloprovincialis</name>
    <name type="common">Mediterranean mussel</name>
    <dbReference type="NCBI Taxonomy" id="29158"/>
    <lineage>
        <taxon>Eukaryota</taxon>
        <taxon>Metazoa</taxon>
        <taxon>Spiralia</taxon>
        <taxon>Lophotrochozoa</taxon>
        <taxon>Mollusca</taxon>
        <taxon>Bivalvia</taxon>
        <taxon>Autobranchia</taxon>
        <taxon>Pteriomorphia</taxon>
        <taxon>Mytilida</taxon>
        <taxon>Mytiloidea</taxon>
        <taxon>Mytilidae</taxon>
        <taxon>Mytilinae</taxon>
        <taxon>Mytilus</taxon>
    </lineage>
</organism>
<comment type="caution">
    <text evidence="2">The sequence shown here is derived from an EMBL/GenBank/DDBJ whole genome shotgun (WGS) entry which is preliminary data.</text>
</comment>
<keyword evidence="1" id="KW-1133">Transmembrane helix</keyword>
<keyword evidence="1" id="KW-0472">Membrane</keyword>
<dbReference type="Proteomes" id="UP000596742">
    <property type="component" value="Unassembled WGS sequence"/>
</dbReference>
<sequence length="112" mass="13034">MEFKYHFLFYLILFMLIGLSLSYRRNRHPVIKKEKLLKSQRLAGAIGVCSFCRRLCFCKCVQRSCVDSSCCGAAGKPPKSFLISKTSKKEQKMVKQLHDQYVEVYKQLKSDK</sequence>
<accession>A0A8B6BG08</accession>
<proteinExistence type="predicted"/>
<dbReference type="EMBL" id="UYJE01000110">
    <property type="protein sequence ID" value="VDH90263.1"/>
    <property type="molecule type" value="Genomic_DNA"/>
</dbReference>
<evidence type="ECO:0000313" key="2">
    <source>
        <dbReference type="EMBL" id="VDH90263.1"/>
    </source>
</evidence>
<gene>
    <name evidence="2" type="ORF">MGAL_10B011739</name>
</gene>
<reference evidence="2" key="1">
    <citation type="submission" date="2018-11" db="EMBL/GenBank/DDBJ databases">
        <authorList>
            <person name="Alioto T."/>
            <person name="Alioto T."/>
        </authorList>
    </citation>
    <scope>NUCLEOTIDE SEQUENCE</scope>
</reference>
<feature type="transmembrane region" description="Helical" evidence="1">
    <location>
        <begin position="6"/>
        <end position="23"/>
    </location>
</feature>
<protein>
    <submittedName>
        <fullName evidence="2">Uncharacterized protein</fullName>
    </submittedName>
</protein>
<dbReference type="AlphaFoldDB" id="A0A8B6BG08"/>
<keyword evidence="3" id="KW-1185">Reference proteome</keyword>
<keyword evidence="1" id="KW-0812">Transmembrane</keyword>